<organism evidence="2 3">
    <name type="scientific">Candidatus Wolfebacteria bacterium RIFCSPLOWO2_01_FULL_45_19</name>
    <dbReference type="NCBI Taxonomy" id="1802557"/>
    <lineage>
        <taxon>Bacteria</taxon>
        <taxon>Candidatus Wolfeibacteriota</taxon>
    </lineage>
</organism>
<comment type="caution">
    <text evidence="2">The sequence shown here is derived from an EMBL/GenBank/DDBJ whole genome shotgun (WGS) entry which is preliminary data.</text>
</comment>
<evidence type="ECO:0000313" key="3">
    <source>
        <dbReference type="Proteomes" id="UP000178946"/>
    </source>
</evidence>
<accession>A0A1F8DQU1</accession>
<dbReference type="AlphaFoldDB" id="A0A1F8DQU1"/>
<dbReference type="EMBL" id="MGIR01000005">
    <property type="protein sequence ID" value="OGM90990.1"/>
    <property type="molecule type" value="Genomic_DNA"/>
</dbReference>
<evidence type="ECO:0000313" key="2">
    <source>
        <dbReference type="EMBL" id="OGM90990.1"/>
    </source>
</evidence>
<name>A0A1F8DQU1_9BACT</name>
<proteinExistence type="predicted"/>
<gene>
    <name evidence="2" type="ORF">A3A20_00200</name>
</gene>
<dbReference type="STRING" id="1802557.A3A20_00200"/>
<evidence type="ECO:0000256" key="1">
    <source>
        <dbReference type="SAM" id="SignalP"/>
    </source>
</evidence>
<dbReference type="Proteomes" id="UP000178946">
    <property type="component" value="Unassembled WGS sequence"/>
</dbReference>
<feature type="chain" id="PRO_5009535178" evidence="1">
    <location>
        <begin position="19"/>
        <end position="146"/>
    </location>
</feature>
<sequence>MKSLFAVVLLAVSFGAYSAEQKQKPVFPAFPSEVAVWLAEALNSPLVDEQLALVGALPTIKLTLVRKNGNEVRIFIFQVLLTEIGNGDFQVPQNFDESTVVFVKMIGYDGGELYKREWTNKPLVTHFYEELKKRKLPGRTDFRYKV</sequence>
<reference evidence="2 3" key="1">
    <citation type="journal article" date="2016" name="Nat. Commun.">
        <title>Thousands of microbial genomes shed light on interconnected biogeochemical processes in an aquifer system.</title>
        <authorList>
            <person name="Anantharaman K."/>
            <person name="Brown C.T."/>
            <person name="Hug L.A."/>
            <person name="Sharon I."/>
            <person name="Castelle C.J."/>
            <person name="Probst A.J."/>
            <person name="Thomas B.C."/>
            <person name="Singh A."/>
            <person name="Wilkins M.J."/>
            <person name="Karaoz U."/>
            <person name="Brodie E.L."/>
            <person name="Williams K.H."/>
            <person name="Hubbard S.S."/>
            <person name="Banfield J.F."/>
        </authorList>
    </citation>
    <scope>NUCLEOTIDE SEQUENCE [LARGE SCALE GENOMIC DNA]</scope>
</reference>
<keyword evidence="1" id="KW-0732">Signal</keyword>
<protein>
    <submittedName>
        <fullName evidence="2">Uncharacterized protein</fullName>
    </submittedName>
</protein>
<feature type="signal peptide" evidence="1">
    <location>
        <begin position="1"/>
        <end position="18"/>
    </location>
</feature>